<evidence type="ECO:0000256" key="1">
    <source>
        <dbReference type="ARBA" id="ARBA00022737"/>
    </source>
</evidence>
<dbReference type="STRING" id="121224.E0VAR0"/>
<feature type="chain" id="PRO_5014570022" description="Gelsolin-like domain-containing protein" evidence="3">
    <location>
        <begin position="21"/>
        <end position="362"/>
    </location>
</feature>
<dbReference type="Pfam" id="PF00626">
    <property type="entry name" value="Gelsolin"/>
    <property type="match status" value="3"/>
</dbReference>
<feature type="compositionally biased region" description="Polar residues" evidence="2">
    <location>
        <begin position="39"/>
        <end position="50"/>
    </location>
</feature>
<dbReference type="EMBL" id="AAZO01000500">
    <property type="status" value="NOT_ANNOTATED_CDS"/>
    <property type="molecule type" value="Genomic_DNA"/>
</dbReference>
<evidence type="ECO:0000313" key="6">
    <source>
        <dbReference type="EnsemblMetazoa" id="PHUM042690-PA"/>
    </source>
</evidence>
<evidence type="ECO:0000256" key="3">
    <source>
        <dbReference type="SAM" id="SignalP"/>
    </source>
</evidence>
<sequence length="362" mass="40327">MADLRLFIIGLCCFVSVINAATLQTQRDRSRSPVKNKESTTSSSQNDLPVNRQQAANVFANAGKKAGLEIWRIENFAPVPVERRQFGKFYEGDSYIVLKTKESKGKFSWDIHFWLGDKTTQDESGSAAILAVELDDSLGGAPVQHRETQGHESQLFTSYFSGLYFYASAAIRYLTGGVKSGFTHVTPNETDGIKRLYQVKGKKDARIKQVEPSSKSMNKGDCFILDTGKVIYVYYGVGTSAGGDDEQFEQNIDAQVVLYKVSDASGGLKIEKVGEKPLSNADLNTNDAFILDTVTSGLYSWIGKRSTKAEKEEALKKAQEFCKSKNYPSWTRITRVIEGGEPTTFKQYFREWREKGDIVVMG</sequence>
<organism>
    <name type="scientific">Pediculus humanus subsp. corporis</name>
    <name type="common">Body louse</name>
    <dbReference type="NCBI Taxonomy" id="121224"/>
    <lineage>
        <taxon>Eukaryota</taxon>
        <taxon>Metazoa</taxon>
        <taxon>Ecdysozoa</taxon>
        <taxon>Arthropoda</taxon>
        <taxon>Hexapoda</taxon>
        <taxon>Insecta</taxon>
        <taxon>Pterygota</taxon>
        <taxon>Neoptera</taxon>
        <taxon>Paraneoptera</taxon>
        <taxon>Psocodea</taxon>
        <taxon>Troctomorpha</taxon>
        <taxon>Phthiraptera</taxon>
        <taxon>Anoplura</taxon>
        <taxon>Pediculidae</taxon>
        <taxon>Pediculus</taxon>
    </lineage>
</organism>
<dbReference type="EMBL" id="DS235012">
    <property type="protein sequence ID" value="EEB10466.1"/>
    <property type="molecule type" value="Genomic_DNA"/>
</dbReference>
<dbReference type="EMBL" id="AAZO01000499">
    <property type="status" value="NOT_ANNOTATED_CDS"/>
    <property type="molecule type" value="Genomic_DNA"/>
</dbReference>
<dbReference type="InterPro" id="IPR029006">
    <property type="entry name" value="ADF-H/Gelsolin-like_dom_sf"/>
</dbReference>
<dbReference type="GO" id="GO:0051014">
    <property type="term" value="P:actin filament severing"/>
    <property type="evidence" value="ECO:0007669"/>
    <property type="project" value="TreeGrafter"/>
</dbReference>
<dbReference type="SUPFAM" id="SSF55753">
    <property type="entry name" value="Actin depolymerizing proteins"/>
    <property type="match status" value="3"/>
</dbReference>
<dbReference type="Gene3D" id="3.40.20.10">
    <property type="entry name" value="Severin"/>
    <property type="match status" value="3"/>
</dbReference>
<dbReference type="RefSeq" id="XP_002423204.1">
    <property type="nucleotide sequence ID" value="XM_002423159.1"/>
</dbReference>
<dbReference type="GO" id="GO:0051016">
    <property type="term" value="P:barbed-end actin filament capping"/>
    <property type="evidence" value="ECO:0007669"/>
    <property type="project" value="TreeGrafter"/>
</dbReference>
<dbReference type="InParanoid" id="E0VAR0"/>
<feature type="domain" description="Gelsolin-like" evidence="4">
    <location>
        <begin position="271"/>
        <end position="345"/>
    </location>
</feature>
<feature type="domain" description="Gelsolin-like" evidence="4">
    <location>
        <begin position="77"/>
        <end position="156"/>
    </location>
</feature>
<reference evidence="6" key="3">
    <citation type="submission" date="2020-05" db="UniProtKB">
        <authorList>
            <consortium name="EnsemblMetazoa"/>
        </authorList>
    </citation>
    <scope>IDENTIFICATION</scope>
    <source>
        <strain evidence="6">USDA</strain>
    </source>
</reference>
<dbReference type="EnsemblMetazoa" id="PHUM042690-RA">
    <property type="protein sequence ID" value="PHUM042690-PA"/>
    <property type="gene ID" value="PHUM042690"/>
</dbReference>
<dbReference type="GO" id="GO:0005737">
    <property type="term" value="C:cytoplasm"/>
    <property type="evidence" value="ECO:0007669"/>
    <property type="project" value="TreeGrafter"/>
</dbReference>
<evidence type="ECO:0000259" key="4">
    <source>
        <dbReference type="Pfam" id="PF00626"/>
    </source>
</evidence>
<keyword evidence="7" id="KW-1185">Reference proteome</keyword>
<proteinExistence type="predicted"/>
<reference evidence="5" key="2">
    <citation type="submission" date="2007-04" db="EMBL/GenBank/DDBJ databases">
        <title>The genome of the human body louse.</title>
        <authorList>
            <consortium name="The Human Body Louse Genome Consortium"/>
            <person name="Kirkness E."/>
            <person name="Walenz B."/>
            <person name="Hass B."/>
            <person name="Bruggner R."/>
            <person name="Strausberg R."/>
        </authorList>
    </citation>
    <scope>NUCLEOTIDE SEQUENCE</scope>
    <source>
        <strain evidence="5">USDA</strain>
    </source>
</reference>
<feature type="region of interest" description="Disordered" evidence="2">
    <location>
        <begin position="27"/>
        <end position="50"/>
    </location>
</feature>
<evidence type="ECO:0000256" key="2">
    <source>
        <dbReference type="SAM" id="MobiDB-lite"/>
    </source>
</evidence>
<dbReference type="InterPro" id="IPR007122">
    <property type="entry name" value="Villin/Gelsolin"/>
</dbReference>
<dbReference type="FunFam" id="3.40.20.10:FF:000002">
    <property type="entry name" value="Gelsolin"/>
    <property type="match status" value="1"/>
</dbReference>
<evidence type="ECO:0000313" key="5">
    <source>
        <dbReference type="EMBL" id="EEB10466.1"/>
    </source>
</evidence>
<dbReference type="Proteomes" id="UP000009046">
    <property type="component" value="Unassembled WGS sequence"/>
</dbReference>
<keyword evidence="3" id="KW-0732">Signal</keyword>
<dbReference type="KEGG" id="phu:Phum_PHUM042690"/>
<dbReference type="GeneID" id="8232595"/>
<protein>
    <recommendedName>
        <fullName evidence="4">Gelsolin-like domain-containing protein</fullName>
    </recommendedName>
</protein>
<dbReference type="OMA" id="YKKPDSK"/>
<dbReference type="VEuPathDB" id="VectorBase:PHUM042690"/>
<dbReference type="CDD" id="cd11292">
    <property type="entry name" value="gelsolin_S3_like"/>
    <property type="match status" value="1"/>
</dbReference>
<dbReference type="CTD" id="8232595"/>
<feature type="compositionally biased region" description="Basic and acidic residues" evidence="2">
    <location>
        <begin position="27"/>
        <end position="38"/>
    </location>
</feature>
<dbReference type="GO" id="GO:0015629">
    <property type="term" value="C:actin cytoskeleton"/>
    <property type="evidence" value="ECO:0007669"/>
    <property type="project" value="TreeGrafter"/>
</dbReference>
<accession>E0VAR0</accession>
<name>E0VAR0_PEDHC</name>
<dbReference type="PANTHER" id="PTHR11977">
    <property type="entry name" value="VILLIN"/>
    <property type="match status" value="1"/>
</dbReference>
<dbReference type="GO" id="GO:0005546">
    <property type="term" value="F:phosphatidylinositol-4,5-bisphosphate binding"/>
    <property type="evidence" value="ECO:0007669"/>
    <property type="project" value="TreeGrafter"/>
</dbReference>
<dbReference type="OrthoDB" id="6375767at2759"/>
<dbReference type="eggNOG" id="KOG0443">
    <property type="taxonomic scope" value="Eukaryota"/>
</dbReference>
<reference evidence="5" key="1">
    <citation type="submission" date="2007-04" db="EMBL/GenBank/DDBJ databases">
        <title>Annotation of Pediculus humanus corporis strain USDA.</title>
        <authorList>
            <person name="Kirkness E."/>
            <person name="Hannick L."/>
            <person name="Hass B."/>
            <person name="Bruggner R."/>
            <person name="Lawson D."/>
            <person name="Bidwell S."/>
            <person name="Joardar V."/>
            <person name="Caler E."/>
            <person name="Walenz B."/>
            <person name="Inman J."/>
            <person name="Schobel S."/>
            <person name="Galinsky K."/>
            <person name="Amedeo P."/>
            <person name="Strausberg R."/>
        </authorList>
    </citation>
    <scope>NUCLEOTIDE SEQUENCE</scope>
    <source>
        <strain evidence="5">USDA</strain>
    </source>
</reference>
<feature type="domain" description="Gelsolin-like" evidence="4">
    <location>
        <begin position="208"/>
        <end position="238"/>
    </location>
</feature>
<evidence type="ECO:0000313" key="7">
    <source>
        <dbReference type="Proteomes" id="UP000009046"/>
    </source>
</evidence>
<dbReference type="InterPro" id="IPR007123">
    <property type="entry name" value="Gelsolin-like_dom"/>
</dbReference>
<keyword evidence="1" id="KW-0677">Repeat</keyword>
<dbReference type="GO" id="GO:0008154">
    <property type="term" value="P:actin polymerization or depolymerization"/>
    <property type="evidence" value="ECO:0007669"/>
    <property type="project" value="TreeGrafter"/>
</dbReference>
<feature type="signal peptide" evidence="3">
    <location>
        <begin position="1"/>
        <end position="20"/>
    </location>
</feature>
<dbReference type="CDD" id="cd11290">
    <property type="entry name" value="gelsolin_S1_like"/>
    <property type="match status" value="1"/>
</dbReference>
<gene>
    <name evidence="6" type="primary">8232595</name>
    <name evidence="5" type="ORF">Phum_PHUM042690</name>
</gene>
<dbReference type="PANTHER" id="PTHR11977:SF123">
    <property type="entry name" value="GELSOLIN"/>
    <property type="match status" value="1"/>
</dbReference>
<dbReference type="AlphaFoldDB" id="E0VAR0"/>
<dbReference type="HOGENOM" id="CLU_002568_0_0_1"/>
<dbReference type="PRINTS" id="PR00597">
    <property type="entry name" value="GELSOLIN"/>
</dbReference>
<dbReference type="SMART" id="SM00262">
    <property type="entry name" value="GEL"/>
    <property type="match status" value="3"/>
</dbReference>
<dbReference type="GO" id="GO:0051015">
    <property type="term" value="F:actin filament binding"/>
    <property type="evidence" value="ECO:0007669"/>
    <property type="project" value="InterPro"/>
</dbReference>